<feature type="transmembrane region" description="Helical" evidence="1">
    <location>
        <begin position="140"/>
        <end position="163"/>
    </location>
</feature>
<keyword evidence="1" id="KW-1133">Transmembrane helix</keyword>
<accession>A0A6A6BC52</accession>
<reference evidence="2" key="1">
    <citation type="journal article" date="2020" name="Stud. Mycol.">
        <title>101 Dothideomycetes genomes: a test case for predicting lifestyles and emergence of pathogens.</title>
        <authorList>
            <person name="Haridas S."/>
            <person name="Albert R."/>
            <person name="Binder M."/>
            <person name="Bloem J."/>
            <person name="Labutti K."/>
            <person name="Salamov A."/>
            <person name="Andreopoulos B."/>
            <person name="Baker S."/>
            <person name="Barry K."/>
            <person name="Bills G."/>
            <person name="Bluhm B."/>
            <person name="Cannon C."/>
            <person name="Castanera R."/>
            <person name="Culley D."/>
            <person name="Daum C."/>
            <person name="Ezra D."/>
            <person name="Gonzalez J."/>
            <person name="Henrissat B."/>
            <person name="Kuo A."/>
            <person name="Liang C."/>
            <person name="Lipzen A."/>
            <person name="Lutzoni F."/>
            <person name="Magnuson J."/>
            <person name="Mondo S."/>
            <person name="Nolan M."/>
            <person name="Ohm R."/>
            <person name="Pangilinan J."/>
            <person name="Park H.-J."/>
            <person name="Ramirez L."/>
            <person name="Alfaro M."/>
            <person name="Sun H."/>
            <person name="Tritt A."/>
            <person name="Yoshinaga Y."/>
            <person name="Zwiers L.-H."/>
            <person name="Turgeon B."/>
            <person name="Goodwin S."/>
            <person name="Spatafora J."/>
            <person name="Crous P."/>
            <person name="Grigoriev I."/>
        </authorList>
    </citation>
    <scope>NUCLEOTIDE SEQUENCE</scope>
    <source>
        <strain evidence="2">CBS 121167</strain>
    </source>
</reference>
<organism evidence="2 3">
    <name type="scientific">Aplosporella prunicola CBS 121167</name>
    <dbReference type="NCBI Taxonomy" id="1176127"/>
    <lineage>
        <taxon>Eukaryota</taxon>
        <taxon>Fungi</taxon>
        <taxon>Dikarya</taxon>
        <taxon>Ascomycota</taxon>
        <taxon>Pezizomycotina</taxon>
        <taxon>Dothideomycetes</taxon>
        <taxon>Dothideomycetes incertae sedis</taxon>
        <taxon>Botryosphaeriales</taxon>
        <taxon>Aplosporellaceae</taxon>
        <taxon>Aplosporella</taxon>
    </lineage>
</organism>
<evidence type="ECO:0000256" key="1">
    <source>
        <dbReference type="SAM" id="Phobius"/>
    </source>
</evidence>
<name>A0A6A6BC52_9PEZI</name>
<dbReference type="Proteomes" id="UP000799438">
    <property type="component" value="Unassembled WGS sequence"/>
</dbReference>
<dbReference type="GeneID" id="54296589"/>
<dbReference type="RefSeq" id="XP_033396538.1">
    <property type="nucleotide sequence ID" value="XM_033539093.1"/>
</dbReference>
<proteinExistence type="predicted"/>
<dbReference type="OrthoDB" id="5428040at2759"/>
<protein>
    <submittedName>
        <fullName evidence="2">Uncharacterized protein</fullName>
    </submittedName>
</protein>
<feature type="transmembrane region" description="Helical" evidence="1">
    <location>
        <begin position="599"/>
        <end position="621"/>
    </location>
</feature>
<feature type="transmembrane region" description="Helical" evidence="1">
    <location>
        <begin position="60"/>
        <end position="79"/>
    </location>
</feature>
<keyword evidence="3" id="KW-1185">Reference proteome</keyword>
<evidence type="ECO:0000313" key="2">
    <source>
        <dbReference type="EMBL" id="KAF2140825.1"/>
    </source>
</evidence>
<sequence>MLPLLYHKKGTQRFNVTKRLGTFLVVSNVVSIVLLAASISALSFLWFGGDTNVSWRRVMIHGWVNQVITLCTLAIRLAMSTQASTAIMMLAAISLESMAQGGVSLDQTPALSLARAVNTGPITSLLPFWRNLQRKRNMMVLIAVNFLACTSLLSQFTSTLLLWDVRPGPVLGFPTKTKAMIGYRMEDYTRGLFKSILSKTPYYWKASSPNYPTFAEWNSKPKDLPESVVDTGPTVRALLPLSSGEDRSKLSQYTGPASLFDARVVCARPPIVVNETWTFNETWTNILYWGSFSPAYLEDDLKDTFPFPAADTEVARYKPDLILKDKKSFLTDQTTSSFRIFSIPDTGLISSIDPIQDGTLQNFSSYKSPVNKLYQNFTEHESYFDGWKAMDNKNVEWNVETGWAYFLVKSSPPNLTHWDREEHPNRTVGNKGPWAEYLIPTSNGTLPVSVTMCYDALLHGLQNTTIFSKTVSSLDNAIYVNVAKVSTDQNIQTRWPLNMSFNPPQSQSYNNSETQEQFWTNYSTNETADFLSSTLNPVLNSLFLDIMEETENPALALQALLTSVIRTAYYDLLPTFNAEEIIETTSFEPCQVPQHTKGFTIVAVNIVLHLALFITTAIWFASTTRYSLLNNVWQAVAQLKAPETEELLKESSMVDDKTVRAHVNQLELRRRFFVQKRDDEERVCLS</sequence>
<evidence type="ECO:0000313" key="3">
    <source>
        <dbReference type="Proteomes" id="UP000799438"/>
    </source>
</evidence>
<dbReference type="AlphaFoldDB" id="A0A6A6BC52"/>
<keyword evidence="1" id="KW-0472">Membrane</keyword>
<feature type="transmembrane region" description="Helical" evidence="1">
    <location>
        <begin position="20"/>
        <end position="48"/>
    </location>
</feature>
<dbReference type="EMBL" id="ML995488">
    <property type="protein sequence ID" value="KAF2140825.1"/>
    <property type="molecule type" value="Genomic_DNA"/>
</dbReference>
<keyword evidence="1" id="KW-0812">Transmembrane</keyword>
<gene>
    <name evidence="2" type="ORF">K452DRAFT_272481</name>
</gene>